<dbReference type="CDD" id="cd02440">
    <property type="entry name" value="AdoMet_MTases"/>
    <property type="match status" value="1"/>
</dbReference>
<dbReference type="GO" id="GO:0032259">
    <property type="term" value="P:methylation"/>
    <property type="evidence" value="ECO:0007669"/>
    <property type="project" value="UniProtKB-KW"/>
</dbReference>
<dbReference type="GO" id="GO:0008168">
    <property type="term" value="F:methyltransferase activity"/>
    <property type="evidence" value="ECO:0007669"/>
    <property type="project" value="UniProtKB-KW"/>
</dbReference>
<evidence type="ECO:0000259" key="5">
    <source>
        <dbReference type="Pfam" id="PF08100"/>
    </source>
</evidence>
<keyword evidence="7" id="KW-1185">Reference proteome</keyword>
<dbReference type="PROSITE" id="PS51683">
    <property type="entry name" value="SAM_OMT_II"/>
    <property type="match status" value="1"/>
</dbReference>
<dbReference type="Pfam" id="PF00891">
    <property type="entry name" value="Methyltransf_2"/>
    <property type="match status" value="1"/>
</dbReference>
<dbReference type="SUPFAM" id="SSF46785">
    <property type="entry name" value="Winged helix' DNA-binding domain"/>
    <property type="match status" value="1"/>
</dbReference>
<reference evidence="6 7" key="1">
    <citation type="submission" date="2024-09" db="EMBL/GenBank/DDBJ databases">
        <title>The Natural Products Discovery Center: Release of the First 8490 Sequenced Strains for Exploring Actinobacteria Biosynthetic Diversity.</title>
        <authorList>
            <person name="Kalkreuter E."/>
            <person name="Kautsar S.A."/>
            <person name="Yang D."/>
            <person name="Bader C.D."/>
            <person name="Teijaro C.N."/>
            <person name="Fluegel L."/>
            <person name="Davis C.M."/>
            <person name="Simpson J.R."/>
            <person name="Lauterbach L."/>
            <person name="Steele A.D."/>
            <person name="Gui C."/>
            <person name="Meng S."/>
            <person name="Li G."/>
            <person name="Viehrig K."/>
            <person name="Ye F."/>
            <person name="Su P."/>
            <person name="Kiefer A.F."/>
            <person name="Nichols A."/>
            <person name="Cepeda A.J."/>
            <person name="Yan W."/>
            <person name="Fan B."/>
            <person name="Jiang Y."/>
            <person name="Adhikari A."/>
            <person name="Zheng C.-J."/>
            <person name="Schuster L."/>
            <person name="Cowan T.M."/>
            <person name="Smanski M.J."/>
            <person name="Chevrette M.G."/>
            <person name="De Carvalho L.P.S."/>
            <person name="Shen B."/>
        </authorList>
    </citation>
    <scope>NUCLEOTIDE SEQUENCE [LARGE SCALE GENOMIC DNA]</scope>
    <source>
        <strain evidence="6 7">NPDC058328</strain>
    </source>
</reference>
<dbReference type="InterPro" id="IPR001077">
    <property type="entry name" value="COMT_C"/>
</dbReference>
<protein>
    <submittedName>
        <fullName evidence="6">Methyltransferase</fullName>
    </submittedName>
</protein>
<organism evidence="6 7">
    <name type="scientific">Streptomyces marokkonensis</name>
    <dbReference type="NCBI Taxonomy" id="324855"/>
    <lineage>
        <taxon>Bacteria</taxon>
        <taxon>Bacillati</taxon>
        <taxon>Actinomycetota</taxon>
        <taxon>Actinomycetes</taxon>
        <taxon>Kitasatosporales</taxon>
        <taxon>Streptomycetaceae</taxon>
        <taxon>Streptomyces</taxon>
    </lineage>
</organism>
<dbReference type="SUPFAM" id="SSF53335">
    <property type="entry name" value="S-adenosyl-L-methionine-dependent methyltransferases"/>
    <property type="match status" value="1"/>
</dbReference>
<dbReference type="Pfam" id="PF08100">
    <property type="entry name" value="Dimerisation"/>
    <property type="match status" value="1"/>
</dbReference>
<dbReference type="EMBL" id="JBHVZQ010000037">
    <property type="protein sequence ID" value="MFF1277493.1"/>
    <property type="molecule type" value="Genomic_DNA"/>
</dbReference>
<dbReference type="InterPro" id="IPR036388">
    <property type="entry name" value="WH-like_DNA-bd_sf"/>
</dbReference>
<dbReference type="PANTHER" id="PTHR43712:SF2">
    <property type="entry name" value="O-METHYLTRANSFERASE CICE"/>
    <property type="match status" value="1"/>
</dbReference>
<dbReference type="PANTHER" id="PTHR43712">
    <property type="entry name" value="PUTATIVE (AFU_ORTHOLOGUE AFUA_4G14580)-RELATED"/>
    <property type="match status" value="1"/>
</dbReference>
<dbReference type="InterPro" id="IPR016461">
    <property type="entry name" value="COMT-like"/>
</dbReference>
<feature type="domain" description="O-methyltransferase C-terminal" evidence="4">
    <location>
        <begin position="146"/>
        <end position="336"/>
    </location>
</feature>
<keyword evidence="2" id="KW-0808">Transferase</keyword>
<dbReference type="RefSeq" id="WP_388239353.1">
    <property type="nucleotide sequence ID" value="NZ_JBHVZQ010000037.1"/>
</dbReference>
<dbReference type="Gene3D" id="1.10.10.10">
    <property type="entry name" value="Winged helix-like DNA-binding domain superfamily/Winged helix DNA-binding domain"/>
    <property type="match status" value="1"/>
</dbReference>
<dbReference type="InterPro" id="IPR036390">
    <property type="entry name" value="WH_DNA-bd_sf"/>
</dbReference>
<name>A0ABW6QE31_9ACTN</name>
<accession>A0ABW6QE31</accession>
<evidence type="ECO:0000256" key="1">
    <source>
        <dbReference type="ARBA" id="ARBA00022603"/>
    </source>
</evidence>
<sequence length="356" mass="37732">MRHTDSGPAGAFAVPAGTPAAPLDDPFDVMLVGWSFLSGGLLTAALDLGVFDTLGNGRLGAEELSLRTGLHARAGRDFLDALASLGLLVRRDGRYRNSPGAARHLVTGRPGYVGGFLRMTSELTGAGANGALTGLLRTGSARGQDADGEVPFTRIFHDPGRLRQFLSAMDAFSGAIAPGVSALIDWSACTTFADIGGGRGNLAAHVAAAHPHLRGTVLDRPAMRPFFEELAAERGVAKRLRFAEGDFFEDELPRADVLVLGGVLHDWSDDRRALLLRKAYDAVEDGGTVIVYDNMTDDARERASTLLLSVVMMLQSARARLFAPAECASWMCDAGFTVERTAVLPALTTAVVGRKI</sequence>
<feature type="domain" description="O-methyltransferase dimerisation" evidence="5">
    <location>
        <begin position="40"/>
        <end position="106"/>
    </location>
</feature>
<evidence type="ECO:0000259" key="4">
    <source>
        <dbReference type="Pfam" id="PF00891"/>
    </source>
</evidence>
<proteinExistence type="predicted"/>
<dbReference type="Gene3D" id="3.40.50.150">
    <property type="entry name" value="Vaccinia Virus protein VP39"/>
    <property type="match status" value="1"/>
</dbReference>
<dbReference type="InterPro" id="IPR029063">
    <property type="entry name" value="SAM-dependent_MTases_sf"/>
</dbReference>
<evidence type="ECO:0000313" key="6">
    <source>
        <dbReference type="EMBL" id="MFF1277493.1"/>
    </source>
</evidence>
<keyword evidence="3" id="KW-0949">S-adenosyl-L-methionine</keyword>
<keyword evidence="1 6" id="KW-0489">Methyltransferase</keyword>
<gene>
    <name evidence="6" type="ORF">ACFVZC_29465</name>
</gene>
<evidence type="ECO:0000256" key="2">
    <source>
        <dbReference type="ARBA" id="ARBA00022679"/>
    </source>
</evidence>
<dbReference type="InterPro" id="IPR012967">
    <property type="entry name" value="COMT_dimerisation"/>
</dbReference>
<dbReference type="Proteomes" id="UP001601627">
    <property type="component" value="Unassembled WGS sequence"/>
</dbReference>
<evidence type="ECO:0000313" key="7">
    <source>
        <dbReference type="Proteomes" id="UP001601627"/>
    </source>
</evidence>
<evidence type="ECO:0000256" key="3">
    <source>
        <dbReference type="ARBA" id="ARBA00022691"/>
    </source>
</evidence>
<comment type="caution">
    <text evidence="6">The sequence shown here is derived from an EMBL/GenBank/DDBJ whole genome shotgun (WGS) entry which is preliminary data.</text>
</comment>